<accession>S4RWD7</accession>
<dbReference type="PANTHER" id="PTHR24073">
    <property type="entry name" value="DRAB5-RELATED"/>
    <property type="match status" value="1"/>
</dbReference>
<dbReference type="GeneTree" id="ENSGT00940000167219"/>
<evidence type="ECO:0000256" key="2">
    <source>
        <dbReference type="ARBA" id="ARBA00022741"/>
    </source>
</evidence>
<evidence type="ECO:0000256" key="1">
    <source>
        <dbReference type="ARBA" id="ARBA00006270"/>
    </source>
</evidence>
<dbReference type="InterPro" id="IPR027417">
    <property type="entry name" value="P-loop_NTPase"/>
</dbReference>
<keyword evidence="3" id="KW-0342">GTP-binding</keyword>
<dbReference type="OMA" id="NERHDQE"/>
<evidence type="ECO:0000256" key="4">
    <source>
        <dbReference type="ARBA" id="ARBA00040799"/>
    </source>
</evidence>
<reference evidence="6" key="1">
    <citation type="submission" date="2025-08" db="UniProtKB">
        <authorList>
            <consortium name="Ensembl"/>
        </authorList>
    </citation>
    <scope>IDENTIFICATION</scope>
</reference>
<name>S4RWD7_PETMA</name>
<dbReference type="GO" id="GO:0030992">
    <property type="term" value="C:intraciliary transport particle B"/>
    <property type="evidence" value="ECO:0007669"/>
    <property type="project" value="UniProtKB-ARBA"/>
</dbReference>
<organism evidence="6">
    <name type="scientific">Petromyzon marinus</name>
    <name type="common">Sea lamprey</name>
    <dbReference type="NCBI Taxonomy" id="7757"/>
    <lineage>
        <taxon>Eukaryota</taxon>
        <taxon>Metazoa</taxon>
        <taxon>Chordata</taxon>
        <taxon>Craniata</taxon>
        <taxon>Vertebrata</taxon>
        <taxon>Cyclostomata</taxon>
        <taxon>Hyperoartia</taxon>
        <taxon>Petromyzontiformes</taxon>
        <taxon>Petromyzontidae</taxon>
        <taxon>Petromyzon</taxon>
    </lineage>
</organism>
<proteinExistence type="inferred from homology"/>
<dbReference type="STRING" id="7757.ENSPMAP00000009527"/>
<dbReference type="HOGENOM" id="CLU_096604_0_0_1"/>
<dbReference type="AlphaFoldDB" id="S4RWD7"/>
<dbReference type="GO" id="GO:0005929">
    <property type="term" value="C:cilium"/>
    <property type="evidence" value="ECO:0007669"/>
    <property type="project" value="UniProtKB-ARBA"/>
</dbReference>
<evidence type="ECO:0000256" key="5">
    <source>
        <dbReference type="ARBA" id="ARBA00041562"/>
    </source>
</evidence>
<evidence type="ECO:0000256" key="3">
    <source>
        <dbReference type="ARBA" id="ARBA00023134"/>
    </source>
</evidence>
<dbReference type="FunFam" id="3.40.50.300:FF:001100">
    <property type="entry name" value="intraflagellar transport protein 22 homolog"/>
    <property type="match status" value="1"/>
</dbReference>
<dbReference type="SUPFAM" id="SSF52540">
    <property type="entry name" value="P-loop containing nucleoside triphosphate hydrolases"/>
    <property type="match status" value="1"/>
</dbReference>
<reference evidence="6" key="2">
    <citation type="submission" date="2025-09" db="UniProtKB">
        <authorList>
            <consortium name="Ensembl"/>
        </authorList>
    </citation>
    <scope>IDENTIFICATION</scope>
</reference>
<dbReference type="Gene3D" id="3.40.50.300">
    <property type="entry name" value="P-loop containing nucleotide triphosphate hydrolases"/>
    <property type="match status" value="1"/>
</dbReference>
<comment type="similarity">
    <text evidence="1">Belongs to the small GTPase superfamily. Rab family.</text>
</comment>
<dbReference type="Ensembl" id="ENSPMAT00000009567.1">
    <property type="protein sequence ID" value="ENSPMAP00000009527.1"/>
    <property type="gene ID" value="ENSPMAG00000008650.1"/>
</dbReference>
<sequence length="192" mass="20809">TKQSVMFKAKILVVGPVKSGKTTMANFLGDATEAVGGEYSPTQGVRILEFESGTVDVSGRAVTCEVELWDCSGDMKFEACWPALQRDVSGVMLVFDAEQASHARELEAWHTAFVLQPRLQESQCLLVAHHKPGSDASRPLPGLGVALSKLPLVISDLEEAPESLSEEFRAFLGRLVSSMSDSRDREELSIVG</sequence>
<dbReference type="GO" id="GO:0005525">
    <property type="term" value="F:GTP binding"/>
    <property type="evidence" value="ECO:0007669"/>
    <property type="project" value="UniProtKB-KW"/>
</dbReference>
<protein>
    <recommendedName>
        <fullName evidence="4">Intraflagellar transport protein 22 homolog</fullName>
    </recommendedName>
    <alternativeName>
        <fullName evidence="5">Rab-like protein 5</fullName>
    </alternativeName>
</protein>
<dbReference type="Pfam" id="PF08477">
    <property type="entry name" value="Roc"/>
    <property type="match status" value="1"/>
</dbReference>
<evidence type="ECO:0000313" key="6">
    <source>
        <dbReference type="Ensembl" id="ENSPMAP00000009527.1"/>
    </source>
</evidence>
<keyword evidence="2" id="KW-0547">Nucleotide-binding</keyword>